<organism evidence="6 7">
    <name type="scientific">Corynespora cassiicola Philippines</name>
    <dbReference type="NCBI Taxonomy" id="1448308"/>
    <lineage>
        <taxon>Eukaryota</taxon>
        <taxon>Fungi</taxon>
        <taxon>Dikarya</taxon>
        <taxon>Ascomycota</taxon>
        <taxon>Pezizomycotina</taxon>
        <taxon>Dothideomycetes</taxon>
        <taxon>Pleosporomycetidae</taxon>
        <taxon>Pleosporales</taxon>
        <taxon>Corynesporascaceae</taxon>
        <taxon>Corynespora</taxon>
    </lineage>
</organism>
<name>A0A2T2N6U0_CORCC</name>
<evidence type="ECO:0000259" key="5">
    <source>
        <dbReference type="Pfam" id="PF13649"/>
    </source>
</evidence>
<feature type="domain" description="Methyltransferase" evidence="5">
    <location>
        <begin position="92"/>
        <end position="191"/>
    </location>
</feature>
<evidence type="ECO:0000313" key="7">
    <source>
        <dbReference type="Proteomes" id="UP000240883"/>
    </source>
</evidence>
<evidence type="ECO:0000256" key="3">
    <source>
        <dbReference type="ARBA" id="ARBA00022691"/>
    </source>
</evidence>
<dbReference type="PANTHER" id="PTHR35897">
    <property type="entry name" value="METHYLTRANSFERASE AUSD"/>
    <property type="match status" value="1"/>
</dbReference>
<dbReference type="PANTHER" id="PTHR35897:SF1">
    <property type="entry name" value="METHYLTRANSFERASE AUSD"/>
    <property type="match status" value="1"/>
</dbReference>
<comment type="similarity">
    <text evidence="4">Belongs to the class I-like SAM-binding methyltransferase superfamily.</text>
</comment>
<evidence type="ECO:0000256" key="1">
    <source>
        <dbReference type="ARBA" id="ARBA00005179"/>
    </source>
</evidence>
<evidence type="ECO:0000256" key="4">
    <source>
        <dbReference type="ARBA" id="ARBA00038314"/>
    </source>
</evidence>
<accession>A0A2T2N6U0</accession>
<reference evidence="6 7" key="1">
    <citation type="journal article" date="2018" name="Front. Microbiol.">
        <title>Genome-Wide Analysis of Corynespora cassiicola Leaf Fall Disease Putative Effectors.</title>
        <authorList>
            <person name="Lopez D."/>
            <person name="Ribeiro S."/>
            <person name="Label P."/>
            <person name="Fumanal B."/>
            <person name="Venisse J.S."/>
            <person name="Kohler A."/>
            <person name="de Oliveira R.R."/>
            <person name="Labutti K."/>
            <person name="Lipzen A."/>
            <person name="Lail K."/>
            <person name="Bauer D."/>
            <person name="Ohm R.A."/>
            <person name="Barry K.W."/>
            <person name="Spatafora J."/>
            <person name="Grigoriev I.V."/>
            <person name="Martin F.M."/>
            <person name="Pujade-Renaud V."/>
        </authorList>
    </citation>
    <scope>NUCLEOTIDE SEQUENCE [LARGE SCALE GENOMIC DNA]</scope>
    <source>
        <strain evidence="6 7">Philippines</strain>
    </source>
</reference>
<keyword evidence="7" id="KW-1185">Reference proteome</keyword>
<dbReference type="Proteomes" id="UP000240883">
    <property type="component" value="Unassembled WGS sequence"/>
</dbReference>
<evidence type="ECO:0000313" key="6">
    <source>
        <dbReference type="EMBL" id="PSN60748.1"/>
    </source>
</evidence>
<dbReference type="InterPro" id="IPR041698">
    <property type="entry name" value="Methyltransf_25"/>
</dbReference>
<dbReference type="AlphaFoldDB" id="A0A2T2N6U0"/>
<sequence length="274" mass="31408">MMSVDSQDRNVAWFKEQPDGNEITPEARKLLENYSKVPSDKIVEYVVNLRDEAWQIFPYPCIGQFRFLDLSLRQTAEYAEVLERLKKGQKLLDMACCFGQEVRQLVYDGAPSENIYGCDLRQEYIELGYKLFGDRDTLQAKFLTADIFDENSALAKLRGQFDMIYAGSFFHLFGYEGQVKVSKAVASLLCPAKGSVILGRQIGAVVPAEHDHRTNPTGTMYRHNPESLQKMWKEIGDETGVAFSVSASLEQLDDNHNKFHSDDVRRIWFVIRRE</sequence>
<gene>
    <name evidence="6" type="ORF">BS50DRAFT_197398</name>
</gene>
<dbReference type="InterPro" id="IPR029063">
    <property type="entry name" value="SAM-dependent_MTases_sf"/>
</dbReference>
<proteinExistence type="inferred from homology"/>
<dbReference type="GO" id="GO:0016740">
    <property type="term" value="F:transferase activity"/>
    <property type="evidence" value="ECO:0007669"/>
    <property type="project" value="UniProtKB-KW"/>
</dbReference>
<protein>
    <recommendedName>
        <fullName evidence="5">Methyltransferase domain-containing protein</fullName>
    </recommendedName>
</protein>
<dbReference type="InterPro" id="IPR051654">
    <property type="entry name" value="Meroterpenoid_MTases"/>
</dbReference>
<dbReference type="Gene3D" id="3.40.50.150">
    <property type="entry name" value="Vaccinia Virus protein VP39"/>
    <property type="match status" value="1"/>
</dbReference>
<dbReference type="OrthoDB" id="2094832at2759"/>
<dbReference type="Pfam" id="PF13649">
    <property type="entry name" value="Methyltransf_25"/>
    <property type="match status" value="1"/>
</dbReference>
<dbReference type="STRING" id="1448308.A0A2T2N6U0"/>
<keyword evidence="3" id="KW-0949">S-adenosyl-L-methionine</keyword>
<dbReference type="EMBL" id="KZ678147">
    <property type="protein sequence ID" value="PSN60748.1"/>
    <property type="molecule type" value="Genomic_DNA"/>
</dbReference>
<comment type="pathway">
    <text evidence="1">Secondary metabolite biosynthesis.</text>
</comment>
<dbReference type="SUPFAM" id="SSF53335">
    <property type="entry name" value="S-adenosyl-L-methionine-dependent methyltransferases"/>
    <property type="match status" value="1"/>
</dbReference>
<keyword evidence="2" id="KW-0808">Transferase</keyword>
<evidence type="ECO:0000256" key="2">
    <source>
        <dbReference type="ARBA" id="ARBA00022679"/>
    </source>
</evidence>